<organism evidence="2 3">
    <name type="scientific">Shewanella eurypsychrophilus</name>
    <dbReference type="NCBI Taxonomy" id="2593656"/>
    <lineage>
        <taxon>Bacteria</taxon>
        <taxon>Pseudomonadati</taxon>
        <taxon>Pseudomonadota</taxon>
        <taxon>Gammaproteobacteria</taxon>
        <taxon>Alteromonadales</taxon>
        <taxon>Shewanellaceae</taxon>
        <taxon>Shewanella</taxon>
    </lineage>
</organism>
<proteinExistence type="predicted"/>
<gene>
    <name evidence="2" type="ORF">FM038_022445</name>
</gene>
<keyword evidence="2" id="KW-0378">Hydrolase</keyword>
<protein>
    <submittedName>
        <fullName evidence="2">Alpha/beta hydrolase</fullName>
    </submittedName>
</protein>
<dbReference type="PANTHER" id="PTHR37946:SF1">
    <property type="entry name" value="SLL1969 PROTEIN"/>
    <property type="match status" value="1"/>
</dbReference>
<dbReference type="PROSITE" id="PS51257">
    <property type="entry name" value="PROKAR_LIPOPROTEIN"/>
    <property type="match status" value="1"/>
</dbReference>
<feature type="domain" description="AB hydrolase-1" evidence="1">
    <location>
        <begin position="211"/>
        <end position="290"/>
    </location>
</feature>
<dbReference type="GO" id="GO:0016787">
    <property type="term" value="F:hydrolase activity"/>
    <property type="evidence" value="ECO:0007669"/>
    <property type="project" value="UniProtKB-KW"/>
</dbReference>
<keyword evidence="3" id="KW-1185">Reference proteome</keyword>
<dbReference type="Proteomes" id="UP000316416">
    <property type="component" value="Chromosome"/>
</dbReference>
<name>A0ABX6VD58_9GAMM</name>
<evidence type="ECO:0000313" key="2">
    <source>
        <dbReference type="EMBL" id="QPG59821.1"/>
    </source>
</evidence>
<evidence type="ECO:0000259" key="1">
    <source>
        <dbReference type="Pfam" id="PF00561"/>
    </source>
</evidence>
<sequence length="423" mass="47169">MGLPRLCISTFSTLSLIRALLISLTLVLSGCSQFRDLAKDVESLNQDYIQYEVQVEGRLDSDTLILILLEDIDAKNIDGFDVMLGESDITLQAVTSSQYLFIFIDKNNDLRFQVDEEFELIHLTEADSNNRLSITLNATDSDYPLNLVDKPLKEITNLRISQAKFGEVTELTDNRFDKEGAKLGMWQPITHLQQGNSGLFFLAPYDKNKIPVILVHGMAGTARDFEPLIRAIDKERYQVWVFNYPTGLPLLMVAKGLDNLINIIKAKHQFSQAHLLAHSMGGLVSKAYLNICTKTASCAEVISFTSISSPFGGVDSAQNGVDYAPVVMPSWRDLAPKSEFIEDLFINSETMPPHLLNFGFKISGLLNQQSGDGVISLSSQLTLQAQQSAEKVRGYDEDHVGILSNEQLHRSIAEFWKEAELSQ</sequence>
<dbReference type="Pfam" id="PF00561">
    <property type="entry name" value="Abhydrolase_1"/>
    <property type="match status" value="1"/>
</dbReference>
<dbReference type="Gene3D" id="3.40.50.1820">
    <property type="entry name" value="alpha/beta hydrolase"/>
    <property type="match status" value="1"/>
</dbReference>
<reference evidence="2" key="1">
    <citation type="submission" date="2021-07" db="EMBL/GenBank/DDBJ databases">
        <title>Shewanella sp. YLB-07 whole genome sequence.</title>
        <authorList>
            <person name="Yu L."/>
        </authorList>
    </citation>
    <scope>NUCLEOTIDE SEQUENCE</scope>
    <source>
        <strain evidence="2">YLB-08</strain>
    </source>
</reference>
<dbReference type="InterPro" id="IPR029058">
    <property type="entry name" value="AB_hydrolase_fold"/>
</dbReference>
<dbReference type="EMBL" id="CP045503">
    <property type="protein sequence ID" value="QPG59821.1"/>
    <property type="molecule type" value="Genomic_DNA"/>
</dbReference>
<dbReference type="InterPro" id="IPR000073">
    <property type="entry name" value="AB_hydrolase_1"/>
</dbReference>
<dbReference type="RefSeq" id="WP_142873749.1">
    <property type="nucleotide sequence ID" value="NZ_CP045503.2"/>
</dbReference>
<evidence type="ECO:0000313" key="3">
    <source>
        <dbReference type="Proteomes" id="UP000316416"/>
    </source>
</evidence>
<dbReference type="SUPFAM" id="SSF53474">
    <property type="entry name" value="alpha/beta-Hydrolases"/>
    <property type="match status" value="1"/>
</dbReference>
<accession>A0ABX6VD58</accession>
<dbReference type="PANTHER" id="PTHR37946">
    <property type="entry name" value="SLL1969 PROTEIN"/>
    <property type="match status" value="1"/>
</dbReference>